<feature type="domain" description="K Homology" evidence="3">
    <location>
        <begin position="994"/>
        <end position="1049"/>
    </location>
</feature>
<feature type="compositionally biased region" description="Basic and acidic residues" evidence="2">
    <location>
        <begin position="766"/>
        <end position="782"/>
    </location>
</feature>
<dbReference type="InterPro" id="IPR004088">
    <property type="entry name" value="KH_dom_type_1"/>
</dbReference>
<organism evidence="4 5">
    <name type="scientific">Toxoplasma gondii GAB2-2007-GAL-DOM2</name>
    <dbReference type="NCBI Taxonomy" id="1130820"/>
    <lineage>
        <taxon>Eukaryota</taxon>
        <taxon>Sar</taxon>
        <taxon>Alveolata</taxon>
        <taxon>Apicomplexa</taxon>
        <taxon>Conoidasida</taxon>
        <taxon>Coccidia</taxon>
        <taxon>Eucoccidiorida</taxon>
        <taxon>Eimeriorina</taxon>
        <taxon>Sarcocystidae</taxon>
        <taxon>Toxoplasma</taxon>
    </lineage>
</organism>
<feature type="region of interest" description="Disordered" evidence="2">
    <location>
        <begin position="697"/>
        <end position="753"/>
    </location>
</feature>
<dbReference type="VEuPathDB" id="ToxoDB:TGDOM2_237550"/>
<comment type="caution">
    <text evidence="4">The sequence shown here is derived from an EMBL/GenBank/DDBJ whole genome shotgun (WGS) entry which is preliminary data.</text>
</comment>
<evidence type="ECO:0000256" key="1">
    <source>
        <dbReference type="PROSITE-ProRule" id="PRU00117"/>
    </source>
</evidence>
<dbReference type="Pfam" id="PF00013">
    <property type="entry name" value="KH_1"/>
    <property type="match status" value="1"/>
</dbReference>
<evidence type="ECO:0000313" key="5">
    <source>
        <dbReference type="Proteomes" id="UP000028837"/>
    </source>
</evidence>
<feature type="compositionally biased region" description="Basic and acidic residues" evidence="2">
    <location>
        <begin position="723"/>
        <end position="736"/>
    </location>
</feature>
<dbReference type="CDD" id="cd00105">
    <property type="entry name" value="KH-I"/>
    <property type="match status" value="1"/>
</dbReference>
<dbReference type="GO" id="GO:0003723">
    <property type="term" value="F:RNA binding"/>
    <property type="evidence" value="ECO:0007669"/>
    <property type="project" value="UniProtKB-UniRule"/>
</dbReference>
<feature type="region of interest" description="Disordered" evidence="2">
    <location>
        <begin position="619"/>
        <end position="682"/>
    </location>
</feature>
<gene>
    <name evidence="4" type="ORF">TGDOM2_237550</name>
</gene>
<feature type="compositionally biased region" description="Polar residues" evidence="2">
    <location>
        <begin position="37"/>
        <end position="48"/>
    </location>
</feature>
<feature type="region of interest" description="Disordered" evidence="2">
    <location>
        <begin position="1"/>
        <end position="63"/>
    </location>
</feature>
<feature type="region of interest" description="Disordered" evidence="2">
    <location>
        <begin position="186"/>
        <end position="218"/>
    </location>
</feature>
<feature type="region of interest" description="Disordered" evidence="2">
    <location>
        <begin position="1461"/>
        <end position="1489"/>
    </location>
</feature>
<feature type="compositionally biased region" description="Basic and acidic residues" evidence="2">
    <location>
        <begin position="619"/>
        <end position="628"/>
    </location>
</feature>
<dbReference type="OrthoDB" id="331555at2759"/>
<feature type="compositionally biased region" description="Polar residues" evidence="2">
    <location>
        <begin position="97"/>
        <end position="114"/>
    </location>
</feature>
<evidence type="ECO:0000256" key="2">
    <source>
        <dbReference type="SAM" id="MobiDB-lite"/>
    </source>
</evidence>
<dbReference type="EMBL" id="AHZU02001145">
    <property type="protein sequence ID" value="KFG35841.1"/>
    <property type="molecule type" value="Genomic_DNA"/>
</dbReference>
<dbReference type="Gene3D" id="3.30.1370.10">
    <property type="entry name" value="K Homology domain, type 1"/>
    <property type="match status" value="1"/>
</dbReference>
<protein>
    <submittedName>
        <fullName evidence="4">KH domain protein</fullName>
    </submittedName>
</protein>
<name>A0A086JUM3_TOXGO</name>
<feature type="compositionally biased region" description="Pro residues" evidence="2">
    <location>
        <begin position="1252"/>
        <end position="1262"/>
    </location>
</feature>
<feature type="region of interest" description="Disordered" evidence="2">
    <location>
        <begin position="766"/>
        <end position="792"/>
    </location>
</feature>
<sequence>MAGDFPQLLRVRGGRGRPHSNHGGSESASHELLLPLNSPNFRDNTSRSACLPGERKMRASVRSPAGACLSYLGGTDSRRLTDLPRRCGPPILRTPLEGTSSSTRHGTPSSTLGQKTARGENSGEKSGVDSQITSFSPQTTAVRQKVEIVLPGQEHHGRRYLGFLLDIRAATSEAYIQFSEAACPPGVSRKERTSTLPLSGGASERAKSRVSSTSATSTAQLLDPAISSDLSMLHEAESNVESGPFRPEKNGVSTPQASSQQTFAFVPTWISSSYVVLAGPQRHTTSEEGTHRCDDAVFLKELGHRHDDTAGEYPNEDLAREGAKSRERSCTTEQWKAGDVVEVFRPSTFSTPAHYALARILSSPSPDSFFPGVLVSAMKGRLEETQDERQTEDDLASNTESPRYFRVRLLSAPSVQITVLESSLRDPRRDRITGEPDFSAAASGSLSSALPLDSSARLHQSIQNGLHDLQHCRQTDLGLLPYEVPLSVLLQSICRETLPVSTESARWILAECSLAGDDAAPGGDQEDEEKAASSLLQALQGRRLVSPAKLFEFAAANLRSTPGGGQNEKALGFRSDGREGFPGVIAVTIMSDGGALAQDGDEGRTATLALDRTTKTEKREALDFHTDSSDAVTSGSSDEDPQTIRGFSPSYSPFPGVVSSPFSLRPASPSASTSGASRGSGCAAFPHLPSPFSPFPSSPLASVVSSGSEGLTACEGSPLAAETHGRGTHSDGEAGDGKPGGSSEAGTTVDAPEPRALEFLGCAEVHGEKEEHPQERRNHGELPEGTTEEDDNLKLVGRTAYPGRAGHVEEATVFQQIGLKTVGDPSQSQGRHGVGPTGGIRSREPLSGFPCKASRKVSGLDSEASLSQGALDAASGRVKSLLDVEGREKSLNSAIPASFSRRVLSEGLQKIGASGLNSHELEQCELREGQGYALVLLGFDRVAVDRLKAILQSASRRIMKSLLFHERREKRLKCLEERTSNGVACVCAEFRAKETIGLIIGKQGERLERLAKRFQVEIRVFPQEEDSATRRIRIYGSSRQTVEEALAEVRVFSAPYCLYPPSFARGRLRADGADQADNGCTTWYVSSSPSSGPRAGLRPSSRLSALEYLSDEGGSDLHAHKGCLAAEVAPRCVFYAPVGPAFAARLGHPGGDIPVGVLEAEKPRDGAEESNVENQVARLRSEFGRKSFLRQIGAMTGLVDAWFDKASSTVMLCGLSRNIVSAANLLDAHIVRLLHGSFAHAFAATRPQCLSPSPPPQAPFPQPVKTAGTPSHKRLGPFAQRNTAGLFSASPPRRPPHLNASPFAAAEALLGATGARRTHACPSRFCSPSTMSSLGQDTRVQQCQETGEVGDPLSLPVSCLCPLIEKDFLSPTWVSPLRSQDENKSRARAFPSFGGPLDGGSFPGGGEGLASPLAFLPPLFSSPDCVASSLFQVLMSTQSLPSVSAALHASSRREKGPVFLPCRSPKVEGEGKQGFFGDGGSPQTVRTDV</sequence>
<reference evidence="4 5" key="1">
    <citation type="submission" date="2014-02" db="EMBL/GenBank/DDBJ databases">
        <authorList>
            <person name="Sibley D."/>
            <person name="Venepally P."/>
            <person name="Karamycheva S."/>
            <person name="Hadjithomas M."/>
            <person name="Khan A."/>
            <person name="Brunk B."/>
            <person name="Roos D."/>
            <person name="Caler E."/>
            <person name="Lorenzi H."/>
        </authorList>
    </citation>
    <scope>NUCLEOTIDE SEQUENCE [LARGE SCALE GENOMIC DNA]</scope>
    <source>
        <strain evidence="4 5">GAB2-2007-GAL-DOM2</strain>
    </source>
</reference>
<dbReference type="Proteomes" id="UP000028837">
    <property type="component" value="Unassembled WGS sequence"/>
</dbReference>
<dbReference type="SUPFAM" id="SSF54791">
    <property type="entry name" value="Eukaryotic type KH-domain (KH-domain type I)"/>
    <property type="match status" value="1"/>
</dbReference>
<keyword evidence="1" id="KW-0694">RNA-binding</keyword>
<feature type="compositionally biased region" description="Polar residues" evidence="2">
    <location>
        <begin position="128"/>
        <end position="140"/>
    </location>
</feature>
<evidence type="ECO:0000259" key="3">
    <source>
        <dbReference type="Pfam" id="PF00013"/>
    </source>
</evidence>
<dbReference type="PROSITE" id="PS50084">
    <property type="entry name" value="KH_TYPE_1"/>
    <property type="match status" value="1"/>
</dbReference>
<dbReference type="InterPro" id="IPR036612">
    <property type="entry name" value="KH_dom_type_1_sf"/>
</dbReference>
<evidence type="ECO:0000313" key="4">
    <source>
        <dbReference type="EMBL" id="KFG35841.1"/>
    </source>
</evidence>
<accession>A0A086JUM3</accession>
<feature type="region of interest" description="Disordered" evidence="2">
    <location>
        <begin position="1249"/>
        <end position="1275"/>
    </location>
</feature>
<feature type="compositionally biased region" description="Low complexity" evidence="2">
    <location>
        <begin position="646"/>
        <end position="682"/>
    </location>
</feature>
<feature type="region of interest" description="Disordered" evidence="2">
    <location>
        <begin position="822"/>
        <end position="848"/>
    </location>
</feature>
<proteinExistence type="predicted"/>
<feature type="region of interest" description="Disordered" evidence="2">
    <location>
        <begin position="79"/>
        <end position="140"/>
    </location>
</feature>
<feature type="compositionally biased region" description="Basic and acidic residues" evidence="2">
    <location>
        <begin position="117"/>
        <end position="127"/>
    </location>
</feature>